<dbReference type="Gene3D" id="3.40.50.12780">
    <property type="entry name" value="N-terminal domain of ligase-like"/>
    <property type="match status" value="1"/>
</dbReference>
<dbReference type="SUPFAM" id="SSF56801">
    <property type="entry name" value="Acetyl-CoA synthetase-like"/>
    <property type="match status" value="1"/>
</dbReference>
<evidence type="ECO:0008006" key="8">
    <source>
        <dbReference type="Google" id="ProtNLM"/>
    </source>
</evidence>
<evidence type="ECO:0000256" key="2">
    <source>
        <dbReference type="SAM" id="MobiDB-lite"/>
    </source>
</evidence>
<comment type="caution">
    <text evidence="6">The sequence shown here is derived from an EMBL/GenBank/DDBJ whole genome shotgun (WGS) entry which is preliminary data.</text>
</comment>
<dbReference type="Pfam" id="PF16177">
    <property type="entry name" value="ACAS_N"/>
    <property type="match status" value="1"/>
</dbReference>
<dbReference type="EMBL" id="JAPDMQ010000497">
    <property type="protein sequence ID" value="KAK0523659.1"/>
    <property type="molecule type" value="Genomic_DNA"/>
</dbReference>
<evidence type="ECO:0000256" key="1">
    <source>
        <dbReference type="ARBA" id="ARBA00006432"/>
    </source>
</evidence>
<keyword evidence="7" id="KW-1185">Reference proteome</keyword>
<proteinExistence type="inferred from homology"/>
<evidence type="ECO:0000256" key="3">
    <source>
        <dbReference type="SAM" id="Phobius"/>
    </source>
</evidence>
<evidence type="ECO:0000313" key="7">
    <source>
        <dbReference type="Proteomes" id="UP001176521"/>
    </source>
</evidence>
<dbReference type="InterPro" id="IPR042099">
    <property type="entry name" value="ANL_N_sf"/>
</dbReference>
<keyword evidence="3" id="KW-0472">Membrane</keyword>
<dbReference type="PROSITE" id="PS00455">
    <property type="entry name" value="AMP_BINDING"/>
    <property type="match status" value="1"/>
</dbReference>
<organism evidence="6 7">
    <name type="scientific">Tilletia horrida</name>
    <dbReference type="NCBI Taxonomy" id="155126"/>
    <lineage>
        <taxon>Eukaryota</taxon>
        <taxon>Fungi</taxon>
        <taxon>Dikarya</taxon>
        <taxon>Basidiomycota</taxon>
        <taxon>Ustilaginomycotina</taxon>
        <taxon>Exobasidiomycetes</taxon>
        <taxon>Tilletiales</taxon>
        <taxon>Tilletiaceae</taxon>
        <taxon>Tilletia</taxon>
    </lineage>
</organism>
<reference evidence="6" key="1">
    <citation type="journal article" date="2023" name="PhytoFront">
        <title>Draft Genome Resources of Seven Strains of Tilletia horrida, Causal Agent of Kernel Smut of Rice.</title>
        <authorList>
            <person name="Khanal S."/>
            <person name="Antony Babu S."/>
            <person name="Zhou X.G."/>
        </authorList>
    </citation>
    <scope>NUCLEOTIDE SEQUENCE</scope>
    <source>
        <strain evidence="6">TX3</strain>
    </source>
</reference>
<feature type="domain" description="Acetyl-coenzyme A synthetase N-terminal" evidence="5">
    <location>
        <begin position="52"/>
        <end position="110"/>
    </location>
</feature>
<sequence length="754" mass="81309">MSSSSIEKKDSEKKEQVQGRVVWSPEDVGATRMDRFRARIAAAERNEQLDSYDALWRWSCQHPDRFWAAVWDEVGIIASRPYDTVLPSASAPIYPPPRWFEGARLNIAENLLERHRDSTSIALIECTESSSSPSPDTTSASAPASFTTLQTLTFPELRARVAHTARALRRRGVTRDDCVAVYGANCIMTTVVFLAASSIGAVFVSAAADFAEAGTLERLRTVRPKVLFGVNAVRYNGKVLDHVAKLKGVVDGLHAEQRSSPEGQALELTVLSNFVPEHRPTDSEQACSAPGWISFDDFLKEGQSEADTNGSDHTQIEYEQLDFNHPVWILFSSGTTGTPKAITHRAGGMLIQLAKEHLIHGGLSPQDVFFRGYISWGALIAGCPIILYDGSPLRPASVMWELAATHGITVFGTSASYLSALHKSGYRPRDHFPNLKVRQILSTGSPLRADLYPWILESIGSDILIGSITGGTDICSLFAGHNEALPVRAGELQARNLGMDVDVFDDAGKSVGLGKEGDLVCKTPFPAQPLGFWRQPESKYKDSYYSQFPGVWFHGDFCMLSEQGGLVMLGRSDGILNPGGIRFGSSEIYEILENGGGGGPSSSSSSSSLATPTAAAAAPATPSFLESIDDSLVVALKTPAGDDEVVVLFLVARTPAQGAEGDAAAAATTEFEALAAQVKALIRAKRSARHVPAFVYRVSGIPKTLNGKRVEVPVKKLINGAPLSSINQATLLNPEVLDEYVEAGRVLRQKLAAR</sequence>
<dbReference type="GO" id="GO:0030729">
    <property type="term" value="F:acetoacetate-CoA ligase activity"/>
    <property type="evidence" value="ECO:0007669"/>
    <property type="project" value="TreeGrafter"/>
</dbReference>
<accession>A0AAN6G6L8</accession>
<dbReference type="PANTHER" id="PTHR42921">
    <property type="entry name" value="ACETOACETYL-COA SYNTHETASE"/>
    <property type="match status" value="1"/>
</dbReference>
<dbReference type="AlphaFoldDB" id="A0AAN6G6L8"/>
<dbReference type="InterPro" id="IPR032387">
    <property type="entry name" value="ACAS_N"/>
</dbReference>
<feature type="domain" description="AMP-dependent synthetase/ligase" evidence="4">
    <location>
        <begin position="143"/>
        <end position="525"/>
    </location>
</feature>
<evidence type="ECO:0000259" key="4">
    <source>
        <dbReference type="Pfam" id="PF00501"/>
    </source>
</evidence>
<gene>
    <name evidence="6" type="ORF">OC842_006075</name>
</gene>
<dbReference type="Proteomes" id="UP001176521">
    <property type="component" value="Unassembled WGS sequence"/>
</dbReference>
<keyword evidence="3" id="KW-0812">Transmembrane</keyword>
<keyword evidence="3" id="KW-1133">Transmembrane helix</keyword>
<dbReference type="Pfam" id="PF00501">
    <property type="entry name" value="AMP-binding"/>
    <property type="match status" value="1"/>
</dbReference>
<evidence type="ECO:0000259" key="5">
    <source>
        <dbReference type="Pfam" id="PF16177"/>
    </source>
</evidence>
<comment type="similarity">
    <text evidence="1">Belongs to the ATP-dependent AMP-binding enzyme family.</text>
</comment>
<feature type="region of interest" description="Disordered" evidence="2">
    <location>
        <begin position="1"/>
        <end position="20"/>
    </location>
</feature>
<protein>
    <recommendedName>
        <fullName evidence="8">AMP-dependent synthetase/ligase domain-containing protein</fullName>
    </recommendedName>
</protein>
<dbReference type="InterPro" id="IPR045851">
    <property type="entry name" value="AMP-bd_C_sf"/>
</dbReference>
<feature type="transmembrane region" description="Helical" evidence="3">
    <location>
        <begin position="179"/>
        <end position="204"/>
    </location>
</feature>
<dbReference type="InterPro" id="IPR000873">
    <property type="entry name" value="AMP-dep_synth/lig_dom"/>
</dbReference>
<dbReference type="Gene3D" id="3.30.300.30">
    <property type="match status" value="1"/>
</dbReference>
<evidence type="ECO:0000313" key="6">
    <source>
        <dbReference type="EMBL" id="KAK0523659.1"/>
    </source>
</evidence>
<feature type="compositionally biased region" description="Basic and acidic residues" evidence="2">
    <location>
        <begin position="1"/>
        <end position="17"/>
    </location>
</feature>
<name>A0AAN6G6L8_9BASI</name>
<dbReference type="InterPro" id="IPR020845">
    <property type="entry name" value="AMP-binding_CS"/>
</dbReference>
<dbReference type="PANTHER" id="PTHR42921:SF1">
    <property type="entry name" value="ACETOACETYL-COA SYNTHETASE"/>
    <property type="match status" value="1"/>
</dbReference>